<gene>
    <name evidence="4" type="ORF">EAS64_34365</name>
</gene>
<evidence type="ECO:0000313" key="4">
    <source>
        <dbReference type="EMBL" id="TVZ01354.1"/>
    </source>
</evidence>
<dbReference type="PROSITE" id="PS51178">
    <property type="entry name" value="PASTA"/>
    <property type="match status" value="1"/>
</dbReference>
<sequence length="262" mass="25657">MSAEEERLSRLLKRAVPEPPTELSADRVTTRPADRSAKSWALPALTAAAVLAIGVTIGVVTSHHAGPAGPRASGASTHPQPTASCQGATVGVPNVIGTTQDAAAAIVQGVGLNAGIYDAVPPAAQAVAPGTVFAQSLPAGSRAVPGALVYLAIAVAQTTSTAPPIDPGFAPTGSPSPMSPCQAIAGTPPAQGADARVPSVIGMPRASAVAVADQAGFNVSVTVVAPPTGQSVPPGTVFAQSPAAGSVARPRSGMILYIAPAL</sequence>
<accession>A0A6P2BQR0</accession>
<keyword evidence="2" id="KW-1133">Transmembrane helix</keyword>
<protein>
    <submittedName>
        <fullName evidence="4">PASTA domain-containing protein</fullName>
    </submittedName>
</protein>
<keyword evidence="2" id="KW-0472">Membrane</keyword>
<proteinExistence type="predicted"/>
<feature type="region of interest" description="Disordered" evidence="1">
    <location>
        <begin position="1"/>
        <end position="33"/>
    </location>
</feature>
<feature type="region of interest" description="Disordered" evidence="1">
    <location>
        <begin position="65"/>
        <end position="86"/>
    </location>
</feature>
<feature type="domain" description="PASTA" evidence="3">
    <location>
        <begin position="192"/>
        <end position="260"/>
    </location>
</feature>
<organism evidence="4 5">
    <name type="scientific">Trebonia kvetii</name>
    <dbReference type="NCBI Taxonomy" id="2480626"/>
    <lineage>
        <taxon>Bacteria</taxon>
        <taxon>Bacillati</taxon>
        <taxon>Actinomycetota</taxon>
        <taxon>Actinomycetes</taxon>
        <taxon>Streptosporangiales</taxon>
        <taxon>Treboniaceae</taxon>
        <taxon>Trebonia</taxon>
    </lineage>
</organism>
<reference evidence="4 5" key="1">
    <citation type="submission" date="2018-11" db="EMBL/GenBank/DDBJ databases">
        <title>Trebonia kvetii gen.nov., sp.nov., a novel acidophilic actinobacterium, and proposal of the new actinobacterial family Treboniaceae fam. nov.</title>
        <authorList>
            <person name="Rapoport D."/>
            <person name="Sagova-Mareckova M."/>
            <person name="Sedlacek I."/>
            <person name="Provaznik J."/>
            <person name="Kralova S."/>
            <person name="Pavlinic D."/>
            <person name="Benes V."/>
            <person name="Kopecky J."/>
        </authorList>
    </citation>
    <scope>NUCLEOTIDE SEQUENCE [LARGE SCALE GENOMIC DNA]</scope>
    <source>
        <strain evidence="4 5">15Tr583</strain>
    </source>
</reference>
<name>A0A6P2BQR0_9ACTN</name>
<keyword evidence="2" id="KW-0812">Transmembrane</keyword>
<feature type="compositionally biased region" description="Low complexity" evidence="1">
    <location>
        <begin position="65"/>
        <end position="76"/>
    </location>
</feature>
<dbReference type="InterPro" id="IPR005543">
    <property type="entry name" value="PASTA_dom"/>
</dbReference>
<evidence type="ECO:0000256" key="2">
    <source>
        <dbReference type="SAM" id="Phobius"/>
    </source>
</evidence>
<dbReference type="Gene3D" id="3.30.10.20">
    <property type="match status" value="2"/>
</dbReference>
<dbReference type="EMBL" id="RPFW01000007">
    <property type="protein sequence ID" value="TVZ01354.1"/>
    <property type="molecule type" value="Genomic_DNA"/>
</dbReference>
<dbReference type="Pfam" id="PF03793">
    <property type="entry name" value="PASTA"/>
    <property type="match status" value="1"/>
</dbReference>
<dbReference type="AlphaFoldDB" id="A0A6P2BQR0"/>
<dbReference type="Proteomes" id="UP000460272">
    <property type="component" value="Unassembled WGS sequence"/>
</dbReference>
<evidence type="ECO:0000313" key="5">
    <source>
        <dbReference type="Proteomes" id="UP000460272"/>
    </source>
</evidence>
<evidence type="ECO:0000259" key="3">
    <source>
        <dbReference type="PROSITE" id="PS51178"/>
    </source>
</evidence>
<dbReference type="RefSeq" id="WP_145859840.1">
    <property type="nucleotide sequence ID" value="NZ_RPFW01000007.1"/>
</dbReference>
<evidence type="ECO:0000256" key="1">
    <source>
        <dbReference type="SAM" id="MobiDB-lite"/>
    </source>
</evidence>
<feature type="compositionally biased region" description="Polar residues" evidence="1">
    <location>
        <begin position="77"/>
        <end position="86"/>
    </location>
</feature>
<dbReference type="CDD" id="cd06577">
    <property type="entry name" value="PASTA_pknB"/>
    <property type="match status" value="2"/>
</dbReference>
<comment type="caution">
    <text evidence="4">The sequence shown here is derived from an EMBL/GenBank/DDBJ whole genome shotgun (WGS) entry which is preliminary data.</text>
</comment>
<dbReference type="SMART" id="SM00740">
    <property type="entry name" value="PASTA"/>
    <property type="match status" value="2"/>
</dbReference>
<keyword evidence="5" id="KW-1185">Reference proteome</keyword>
<feature type="compositionally biased region" description="Basic and acidic residues" evidence="1">
    <location>
        <begin position="24"/>
        <end position="33"/>
    </location>
</feature>
<feature type="transmembrane region" description="Helical" evidence="2">
    <location>
        <begin position="40"/>
        <end position="60"/>
    </location>
</feature>